<evidence type="ECO:0000313" key="2">
    <source>
        <dbReference type="Proteomes" id="UP000238322"/>
    </source>
</evidence>
<comment type="caution">
    <text evidence="1">The sequence shown here is derived from an EMBL/GenBank/DDBJ whole genome shotgun (WGS) entry which is preliminary data.</text>
</comment>
<dbReference type="Proteomes" id="UP000238322">
    <property type="component" value="Unassembled WGS sequence"/>
</dbReference>
<protein>
    <submittedName>
        <fullName evidence="1">Uncharacterized protein</fullName>
    </submittedName>
</protein>
<evidence type="ECO:0000313" key="1">
    <source>
        <dbReference type="EMBL" id="PQO37524.1"/>
    </source>
</evidence>
<reference evidence="1 2" key="1">
    <citation type="submission" date="2018-02" db="EMBL/GenBank/DDBJ databases">
        <title>Comparative genomes isolates from brazilian mangrove.</title>
        <authorList>
            <person name="Araujo J.E."/>
            <person name="Taketani R.G."/>
            <person name="Silva M.C.P."/>
            <person name="Loureco M.V."/>
            <person name="Andreote F.D."/>
        </authorList>
    </citation>
    <scope>NUCLEOTIDE SEQUENCE [LARGE SCALE GENOMIC DNA]</scope>
    <source>
        <strain evidence="1 2">Hex-1 MGV</strain>
    </source>
</reference>
<dbReference type="EMBL" id="PUHY01000005">
    <property type="protein sequence ID" value="PQO37524.1"/>
    <property type="molecule type" value="Genomic_DNA"/>
</dbReference>
<dbReference type="AlphaFoldDB" id="A0A2S8G061"/>
<name>A0A2S8G061_9BACT</name>
<accession>A0A2S8G061</accession>
<proteinExistence type="predicted"/>
<sequence length="59" mass="6733">MWCQVLKAETAVLLASFDPQGVVRRDTPYKLAMLVRRVCQNASELVCFHFALFDKTFAP</sequence>
<gene>
    <name evidence="1" type="ORF">C5Y83_06155</name>
</gene>
<organism evidence="1 2">
    <name type="scientific">Blastopirellula marina</name>
    <dbReference type="NCBI Taxonomy" id="124"/>
    <lineage>
        <taxon>Bacteria</taxon>
        <taxon>Pseudomonadati</taxon>
        <taxon>Planctomycetota</taxon>
        <taxon>Planctomycetia</taxon>
        <taxon>Pirellulales</taxon>
        <taxon>Pirellulaceae</taxon>
        <taxon>Blastopirellula</taxon>
    </lineage>
</organism>